<dbReference type="Proteomes" id="UP000095287">
    <property type="component" value="Unplaced"/>
</dbReference>
<accession>A0A1I7ZIX7</accession>
<protein>
    <submittedName>
        <fullName evidence="2">Uncharacterized protein</fullName>
    </submittedName>
</protein>
<reference evidence="2" key="1">
    <citation type="submission" date="2016-11" db="UniProtKB">
        <authorList>
            <consortium name="WormBaseParasite"/>
        </authorList>
    </citation>
    <scope>IDENTIFICATION</scope>
</reference>
<proteinExistence type="predicted"/>
<dbReference type="AlphaFoldDB" id="A0A1I7ZIX7"/>
<name>A0A1I7ZIX7_9BILA</name>
<dbReference type="WBParaSite" id="L893_g26873.t1">
    <property type="protein sequence ID" value="L893_g26873.t1"/>
    <property type="gene ID" value="L893_g26873"/>
</dbReference>
<organism evidence="1 2">
    <name type="scientific">Steinernema glaseri</name>
    <dbReference type="NCBI Taxonomy" id="37863"/>
    <lineage>
        <taxon>Eukaryota</taxon>
        <taxon>Metazoa</taxon>
        <taxon>Ecdysozoa</taxon>
        <taxon>Nematoda</taxon>
        <taxon>Chromadorea</taxon>
        <taxon>Rhabditida</taxon>
        <taxon>Tylenchina</taxon>
        <taxon>Panagrolaimomorpha</taxon>
        <taxon>Strongyloidoidea</taxon>
        <taxon>Steinernematidae</taxon>
        <taxon>Steinernema</taxon>
    </lineage>
</organism>
<sequence>MALRHAGRHKCTTETEYSRHTFAKQTSFLVDPLVELVDGGAAIYGVPEALHIRCFIVAGIQGGGRSMVKTMRHRNSGSCCCGPFHL</sequence>
<evidence type="ECO:0000313" key="1">
    <source>
        <dbReference type="Proteomes" id="UP000095287"/>
    </source>
</evidence>
<keyword evidence="1" id="KW-1185">Reference proteome</keyword>
<evidence type="ECO:0000313" key="2">
    <source>
        <dbReference type="WBParaSite" id="L893_g26873.t1"/>
    </source>
</evidence>